<dbReference type="Pfam" id="PF13520">
    <property type="entry name" value="AA_permease_2"/>
    <property type="match status" value="1"/>
</dbReference>
<comment type="subcellular location">
    <subcellularLocation>
        <location evidence="1">Membrane</location>
        <topology evidence="1">Multi-pass membrane protein</topology>
    </subcellularLocation>
</comment>
<name>R0KMB7_EXST2</name>
<protein>
    <recommendedName>
        <fullName evidence="9">Amino acid transporter</fullName>
    </recommendedName>
</protein>
<keyword evidence="3 6" id="KW-1133">Transmembrane helix</keyword>
<dbReference type="STRING" id="671987.R0KMB7"/>
<dbReference type="PIRSF" id="PIRSF006060">
    <property type="entry name" value="AA_transporter"/>
    <property type="match status" value="1"/>
</dbReference>
<reference evidence="7 8" key="1">
    <citation type="journal article" date="2012" name="PLoS Pathog.">
        <title>Diverse lifestyles and strategies of plant pathogenesis encoded in the genomes of eighteen Dothideomycetes fungi.</title>
        <authorList>
            <person name="Ohm R.A."/>
            <person name="Feau N."/>
            <person name="Henrissat B."/>
            <person name="Schoch C.L."/>
            <person name="Horwitz B.A."/>
            <person name="Barry K.W."/>
            <person name="Condon B.J."/>
            <person name="Copeland A.C."/>
            <person name="Dhillon B."/>
            <person name="Glaser F."/>
            <person name="Hesse C.N."/>
            <person name="Kosti I."/>
            <person name="LaButti K."/>
            <person name="Lindquist E.A."/>
            <person name="Lucas S."/>
            <person name="Salamov A.A."/>
            <person name="Bradshaw R.E."/>
            <person name="Ciuffetti L."/>
            <person name="Hamelin R.C."/>
            <person name="Kema G.H.J."/>
            <person name="Lawrence C."/>
            <person name="Scott J.A."/>
            <person name="Spatafora J.W."/>
            <person name="Turgeon B.G."/>
            <person name="de Wit P.J.G.M."/>
            <person name="Zhong S."/>
            <person name="Goodwin S.B."/>
            <person name="Grigoriev I.V."/>
        </authorList>
    </citation>
    <scope>NUCLEOTIDE SEQUENCE [LARGE SCALE GENOMIC DNA]</scope>
    <source>
        <strain evidence="8">28A</strain>
    </source>
</reference>
<feature type="transmembrane region" description="Helical" evidence="6">
    <location>
        <begin position="197"/>
        <end position="221"/>
    </location>
</feature>
<feature type="transmembrane region" description="Helical" evidence="6">
    <location>
        <begin position="300"/>
        <end position="321"/>
    </location>
</feature>
<accession>R0KMB7</accession>
<evidence type="ECO:0000313" key="7">
    <source>
        <dbReference type="EMBL" id="EOA90259.1"/>
    </source>
</evidence>
<evidence type="ECO:0000256" key="3">
    <source>
        <dbReference type="ARBA" id="ARBA00022989"/>
    </source>
</evidence>
<feature type="region of interest" description="Disordered" evidence="5">
    <location>
        <begin position="1"/>
        <end position="43"/>
    </location>
</feature>
<dbReference type="eggNOG" id="KOG1287">
    <property type="taxonomic scope" value="Eukaryota"/>
</dbReference>
<feature type="transmembrane region" description="Helical" evidence="6">
    <location>
        <begin position="262"/>
        <end position="279"/>
    </location>
</feature>
<dbReference type="GeneID" id="19396844"/>
<dbReference type="InterPro" id="IPR050598">
    <property type="entry name" value="AminoAcid_Transporter"/>
</dbReference>
<sequence>MDDTHGTHRLGEEPPKPDATESDPLLAQQDESPATPRAEQQVPKQLTTRHAFAVLVTLQIGSGIFASPAQVDSNVPSPGAALLVWVLGGLLSWAGAASFAELGAALPLNGGMQEYLRHVYGDTAAFLMAWVYILGVKPSSMAIQSIVIAESVGSVVTDSGNLPPASILKLIATVVFLAMVLLNSINTKFTLRLSESFTVFKLSTVSLVVLGGVIAVIAHMVNPASHLAGSSDWYSKNWFSSRPTISDGQTLDWVSMGTWDRYGHYCAAIYGGLWAYDGWDNANMVASEIRDPGHALPKAIKAAMVVVLASFELVNIAYYILVPWDKVSSNNAVAVAAGTALFGRPAGIVITILVAVSCAGSITSNVFSVGRLTIAASQRHYLPAFFSQRGMPLRQRADPDGTWSSRLDAPVYANVLALVVTLIYILTGSFRALLTFVGMAEWVFYVSTVVGLLILRRRDPQLERPYRPAIVLPITFVIVGTLVIIRSAMFAPAQSGVLAGLLVAGAVVSRLRSRRTS</sequence>
<dbReference type="InterPro" id="IPR002293">
    <property type="entry name" value="AA/rel_permease1"/>
</dbReference>
<dbReference type="RefSeq" id="XP_008022141.1">
    <property type="nucleotide sequence ID" value="XM_008023950.1"/>
</dbReference>
<organism evidence="7 8">
    <name type="scientific">Exserohilum turcicum (strain 28A)</name>
    <name type="common">Northern leaf blight fungus</name>
    <name type="synonym">Setosphaeria turcica</name>
    <dbReference type="NCBI Taxonomy" id="671987"/>
    <lineage>
        <taxon>Eukaryota</taxon>
        <taxon>Fungi</taxon>
        <taxon>Dikarya</taxon>
        <taxon>Ascomycota</taxon>
        <taxon>Pezizomycotina</taxon>
        <taxon>Dothideomycetes</taxon>
        <taxon>Pleosporomycetidae</taxon>
        <taxon>Pleosporales</taxon>
        <taxon>Pleosporineae</taxon>
        <taxon>Pleosporaceae</taxon>
        <taxon>Exserohilum</taxon>
    </lineage>
</organism>
<feature type="transmembrane region" description="Helical" evidence="6">
    <location>
        <begin position="491"/>
        <end position="511"/>
    </location>
</feature>
<dbReference type="EMBL" id="KB908493">
    <property type="protein sequence ID" value="EOA90259.1"/>
    <property type="molecule type" value="Genomic_DNA"/>
</dbReference>
<feature type="transmembrane region" description="Helical" evidence="6">
    <location>
        <begin position="341"/>
        <end position="362"/>
    </location>
</feature>
<dbReference type="Proteomes" id="UP000016935">
    <property type="component" value="Unassembled WGS sequence"/>
</dbReference>
<evidence type="ECO:0008006" key="9">
    <source>
        <dbReference type="Google" id="ProtNLM"/>
    </source>
</evidence>
<dbReference type="AlphaFoldDB" id="R0KMB7"/>
<evidence type="ECO:0000256" key="6">
    <source>
        <dbReference type="SAM" id="Phobius"/>
    </source>
</evidence>
<evidence type="ECO:0000256" key="2">
    <source>
        <dbReference type="ARBA" id="ARBA00022692"/>
    </source>
</evidence>
<feature type="compositionally biased region" description="Basic and acidic residues" evidence="5">
    <location>
        <begin position="1"/>
        <end position="19"/>
    </location>
</feature>
<dbReference type="OrthoDB" id="10062876at2759"/>
<feature type="transmembrane region" description="Helical" evidence="6">
    <location>
        <begin position="433"/>
        <end position="454"/>
    </location>
</feature>
<dbReference type="PANTHER" id="PTHR11785">
    <property type="entry name" value="AMINO ACID TRANSPORTER"/>
    <property type="match status" value="1"/>
</dbReference>
<feature type="transmembrane region" description="Helical" evidence="6">
    <location>
        <begin position="82"/>
        <end position="106"/>
    </location>
</feature>
<dbReference type="Gene3D" id="1.20.1740.10">
    <property type="entry name" value="Amino acid/polyamine transporter I"/>
    <property type="match status" value="1"/>
</dbReference>
<gene>
    <name evidence="7" type="ORF">SETTUDRAFT_145933</name>
</gene>
<dbReference type="FunFam" id="1.20.1740.10:FF:000183">
    <property type="entry name" value="Predicted protein"/>
    <property type="match status" value="1"/>
</dbReference>
<proteinExistence type="predicted"/>
<dbReference type="HOGENOM" id="CLU_007946_3_6_1"/>
<feature type="transmembrane region" description="Helical" evidence="6">
    <location>
        <begin position="411"/>
        <end position="427"/>
    </location>
</feature>
<feature type="transmembrane region" description="Helical" evidence="6">
    <location>
        <begin position="466"/>
        <end position="485"/>
    </location>
</feature>
<dbReference type="GO" id="GO:0015179">
    <property type="term" value="F:L-amino acid transmembrane transporter activity"/>
    <property type="evidence" value="ECO:0007669"/>
    <property type="project" value="TreeGrafter"/>
</dbReference>
<keyword evidence="4 6" id="KW-0472">Membrane</keyword>
<keyword evidence="8" id="KW-1185">Reference proteome</keyword>
<dbReference type="GO" id="GO:0016020">
    <property type="term" value="C:membrane"/>
    <property type="evidence" value="ECO:0007669"/>
    <property type="project" value="UniProtKB-SubCell"/>
</dbReference>
<keyword evidence="2 6" id="KW-0812">Transmembrane</keyword>
<feature type="transmembrane region" description="Helical" evidence="6">
    <location>
        <begin position="51"/>
        <end position="70"/>
    </location>
</feature>
<reference evidence="7 8" key="2">
    <citation type="journal article" date="2013" name="PLoS Genet.">
        <title>Comparative genome structure, secondary metabolite, and effector coding capacity across Cochliobolus pathogens.</title>
        <authorList>
            <person name="Condon B.J."/>
            <person name="Leng Y."/>
            <person name="Wu D."/>
            <person name="Bushley K.E."/>
            <person name="Ohm R.A."/>
            <person name="Otillar R."/>
            <person name="Martin J."/>
            <person name="Schackwitz W."/>
            <person name="Grimwood J."/>
            <person name="MohdZainudin N."/>
            <person name="Xue C."/>
            <person name="Wang R."/>
            <person name="Manning V.A."/>
            <person name="Dhillon B."/>
            <person name="Tu Z.J."/>
            <person name="Steffenson B.J."/>
            <person name="Salamov A."/>
            <person name="Sun H."/>
            <person name="Lowry S."/>
            <person name="LaButti K."/>
            <person name="Han J."/>
            <person name="Copeland A."/>
            <person name="Lindquist E."/>
            <person name="Barry K."/>
            <person name="Schmutz J."/>
            <person name="Baker S.E."/>
            <person name="Ciuffetti L.M."/>
            <person name="Grigoriev I.V."/>
            <person name="Zhong S."/>
            <person name="Turgeon B.G."/>
        </authorList>
    </citation>
    <scope>NUCLEOTIDE SEQUENCE [LARGE SCALE GENOMIC DNA]</scope>
    <source>
        <strain evidence="8">28A</strain>
    </source>
</reference>
<feature type="transmembrane region" description="Helical" evidence="6">
    <location>
        <begin position="167"/>
        <end position="185"/>
    </location>
</feature>
<evidence type="ECO:0000256" key="5">
    <source>
        <dbReference type="SAM" id="MobiDB-lite"/>
    </source>
</evidence>
<dbReference type="PANTHER" id="PTHR11785:SF402">
    <property type="entry name" value="AMINO ACID TRANSPORTER (EUROFUNG)"/>
    <property type="match status" value="1"/>
</dbReference>
<evidence type="ECO:0000256" key="4">
    <source>
        <dbReference type="ARBA" id="ARBA00023136"/>
    </source>
</evidence>
<evidence type="ECO:0000256" key="1">
    <source>
        <dbReference type="ARBA" id="ARBA00004141"/>
    </source>
</evidence>
<evidence type="ECO:0000313" key="8">
    <source>
        <dbReference type="Proteomes" id="UP000016935"/>
    </source>
</evidence>